<protein>
    <submittedName>
        <fullName evidence="1">Uncharacterized protein</fullName>
    </submittedName>
</protein>
<gene>
    <name evidence="1" type="ORF">QRX50_18845</name>
</gene>
<dbReference type="AlphaFoldDB" id="A0A9Y2INN8"/>
<dbReference type="RefSeq" id="WP_285973249.1">
    <property type="nucleotide sequence ID" value="NZ_CP127294.1"/>
</dbReference>
<keyword evidence="2" id="KW-1185">Reference proteome</keyword>
<reference evidence="1 2" key="1">
    <citation type="submission" date="2023-06" db="EMBL/GenBank/DDBJ databases">
        <authorList>
            <person name="Oyuntsetseg B."/>
            <person name="Kim S.B."/>
        </authorList>
    </citation>
    <scope>NUCLEOTIDE SEQUENCE [LARGE SCALE GENOMIC DNA]</scope>
    <source>
        <strain evidence="1 2">2-15</strain>
    </source>
</reference>
<name>A0A9Y2INN8_9PSEU</name>
<dbReference type="EMBL" id="CP127294">
    <property type="protein sequence ID" value="WIX82684.1"/>
    <property type="molecule type" value="Genomic_DNA"/>
</dbReference>
<organism evidence="1 2">
    <name type="scientific">Amycolatopsis carbonis</name>
    <dbReference type="NCBI Taxonomy" id="715471"/>
    <lineage>
        <taxon>Bacteria</taxon>
        <taxon>Bacillati</taxon>
        <taxon>Actinomycetota</taxon>
        <taxon>Actinomycetes</taxon>
        <taxon>Pseudonocardiales</taxon>
        <taxon>Pseudonocardiaceae</taxon>
        <taxon>Amycolatopsis</taxon>
    </lineage>
</organism>
<evidence type="ECO:0000313" key="2">
    <source>
        <dbReference type="Proteomes" id="UP001236014"/>
    </source>
</evidence>
<dbReference type="Proteomes" id="UP001236014">
    <property type="component" value="Chromosome"/>
</dbReference>
<proteinExistence type="predicted"/>
<dbReference type="KEGG" id="acab:QRX50_18845"/>
<sequence>MSTDSNPVRQWRAPKTVAELAAGPAWTLERSPTTGQWSTAEWHHGPWQIGLTPVRHGVIAAMLWSQDKLVEHTRGGEATICAKVTGWLEEIARNA</sequence>
<accession>A0A9Y2INN8</accession>
<evidence type="ECO:0000313" key="1">
    <source>
        <dbReference type="EMBL" id="WIX82684.1"/>
    </source>
</evidence>